<keyword evidence="4" id="KW-0966">Cell projection</keyword>
<evidence type="ECO:0000313" key="3">
    <source>
        <dbReference type="EMBL" id="KRS18595.1"/>
    </source>
</evidence>
<protein>
    <submittedName>
        <fullName evidence="4">Flagellar assembly protein H</fullName>
    </submittedName>
</protein>
<name>A0A0T5PBT5_9RHOB</name>
<dbReference type="OrthoDB" id="7873045at2"/>
<dbReference type="STRING" id="540747.SAMN04488031_104142"/>
<gene>
    <name evidence="4" type="ORF">RIdsm_01404</name>
    <name evidence="3" type="ORF">XM52_07365</name>
</gene>
<keyword evidence="4" id="KW-0969">Cilium</keyword>
<evidence type="ECO:0000256" key="2">
    <source>
        <dbReference type="ARBA" id="ARBA00022927"/>
    </source>
</evidence>
<dbReference type="PATRIC" id="fig|540747.5.peg.3835"/>
<dbReference type="Proteomes" id="UP000051401">
    <property type="component" value="Unassembled WGS sequence"/>
</dbReference>
<sequence>MIDLFQRNFDLDNDTLVSGVASGSRTATEPDIPDSMSMEMVSQLVEDAKANAYAEGFADGETEAAKEAARSLEASLASTAEEIRKSMEKLIGLEAELRAEAELEISELVQSICSAVFPRIVASRAAELAVTQVISSLKFSQDSPILRVQVEPALADEVERLSLGWKTGSKRNTELSIEASAGMEPGRVRMDWLGGGLEYDLSVACERVEKAFQTATDELRAQIERSAECKT</sequence>
<proteinExistence type="predicted"/>
<dbReference type="PANTHER" id="PTHR34982">
    <property type="entry name" value="YOP PROTEINS TRANSLOCATION PROTEIN L"/>
    <property type="match status" value="1"/>
</dbReference>
<dbReference type="PANTHER" id="PTHR34982:SF1">
    <property type="entry name" value="FLAGELLAR ASSEMBLY PROTEIN FLIH"/>
    <property type="match status" value="1"/>
</dbReference>
<dbReference type="GO" id="GO:0005829">
    <property type="term" value="C:cytosol"/>
    <property type="evidence" value="ECO:0007669"/>
    <property type="project" value="TreeGrafter"/>
</dbReference>
<organism evidence="3 5">
    <name type="scientific">Roseovarius indicus</name>
    <dbReference type="NCBI Taxonomy" id="540747"/>
    <lineage>
        <taxon>Bacteria</taxon>
        <taxon>Pseudomonadati</taxon>
        <taxon>Pseudomonadota</taxon>
        <taxon>Alphaproteobacteria</taxon>
        <taxon>Rhodobacterales</taxon>
        <taxon>Roseobacteraceae</taxon>
        <taxon>Roseovarius</taxon>
    </lineage>
</organism>
<dbReference type="InterPro" id="IPR051472">
    <property type="entry name" value="T3SS_Stator/FliH"/>
</dbReference>
<dbReference type="RefSeq" id="WP_057814824.1">
    <property type="nucleotide sequence ID" value="NZ_CP031598.1"/>
</dbReference>
<dbReference type="AlphaFoldDB" id="A0A0T5PBT5"/>
<reference evidence="3 5" key="1">
    <citation type="submission" date="2015-04" db="EMBL/GenBank/DDBJ databases">
        <title>The draft genome sequence of Roseovarius indicus B108T.</title>
        <authorList>
            <person name="Li G."/>
            <person name="Lai Q."/>
            <person name="Shao Z."/>
            <person name="Yan P."/>
        </authorList>
    </citation>
    <scope>NUCLEOTIDE SEQUENCE [LARGE SCALE GENOMIC DNA]</scope>
    <source>
        <strain evidence="3 5">B108</strain>
    </source>
</reference>
<evidence type="ECO:0000313" key="6">
    <source>
        <dbReference type="Proteomes" id="UP000325785"/>
    </source>
</evidence>
<evidence type="ECO:0000313" key="5">
    <source>
        <dbReference type="Proteomes" id="UP000051401"/>
    </source>
</evidence>
<keyword evidence="5" id="KW-1185">Reference proteome</keyword>
<accession>A0A0T5PBT5</accession>
<dbReference type="EMBL" id="LAXI01000003">
    <property type="protein sequence ID" value="KRS18595.1"/>
    <property type="molecule type" value="Genomic_DNA"/>
</dbReference>
<dbReference type="GO" id="GO:0015031">
    <property type="term" value="P:protein transport"/>
    <property type="evidence" value="ECO:0007669"/>
    <property type="project" value="UniProtKB-KW"/>
</dbReference>
<dbReference type="KEGG" id="rid:RIdsm_01404"/>
<keyword evidence="4" id="KW-0282">Flagellum</keyword>
<keyword evidence="1" id="KW-0813">Transport</keyword>
<dbReference type="Proteomes" id="UP000325785">
    <property type="component" value="Chromosome"/>
</dbReference>
<evidence type="ECO:0000256" key="1">
    <source>
        <dbReference type="ARBA" id="ARBA00022448"/>
    </source>
</evidence>
<keyword evidence="2" id="KW-0653">Protein transport</keyword>
<reference evidence="4 6" key="2">
    <citation type="submission" date="2018-08" db="EMBL/GenBank/DDBJ databases">
        <title>Genetic Globetrotter - A new plasmid hitch-hiking vast phylogenetic and geographic distances.</title>
        <authorList>
            <person name="Vollmers J."/>
            <person name="Petersen J."/>
        </authorList>
    </citation>
    <scope>NUCLEOTIDE SEQUENCE [LARGE SCALE GENOMIC DNA]</scope>
    <source>
        <strain evidence="4 6">DSM 26383</strain>
    </source>
</reference>
<dbReference type="EMBL" id="CP031598">
    <property type="protein sequence ID" value="QEW25617.1"/>
    <property type="molecule type" value="Genomic_DNA"/>
</dbReference>
<evidence type="ECO:0000313" key="4">
    <source>
        <dbReference type="EMBL" id="QEW25617.1"/>
    </source>
</evidence>